<feature type="transmembrane region" description="Helical" evidence="6">
    <location>
        <begin position="436"/>
        <end position="456"/>
    </location>
</feature>
<dbReference type="OrthoDB" id="419616at2759"/>
<dbReference type="EMBL" id="KN822156">
    <property type="protein sequence ID" value="KIM54391.1"/>
    <property type="molecule type" value="Genomic_DNA"/>
</dbReference>
<dbReference type="Gene3D" id="1.20.1250.20">
    <property type="entry name" value="MFS general substrate transporter like domains"/>
    <property type="match status" value="1"/>
</dbReference>
<evidence type="ECO:0000256" key="1">
    <source>
        <dbReference type="ARBA" id="ARBA00004141"/>
    </source>
</evidence>
<feature type="transmembrane region" description="Helical" evidence="6">
    <location>
        <begin position="196"/>
        <end position="218"/>
    </location>
</feature>
<dbReference type="InterPro" id="IPR001958">
    <property type="entry name" value="Tet-R_TetA/multi-R_MdtG-like"/>
</dbReference>
<name>A0A0C3DE68_9AGAM</name>
<dbReference type="InterPro" id="IPR036259">
    <property type="entry name" value="MFS_trans_sf"/>
</dbReference>
<organism evidence="8 9">
    <name type="scientific">Scleroderma citrinum Foug A</name>
    <dbReference type="NCBI Taxonomy" id="1036808"/>
    <lineage>
        <taxon>Eukaryota</taxon>
        <taxon>Fungi</taxon>
        <taxon>Dikarya</taxon>
        <taxon>Basidiomycota</taxon>
        <taxon>Agaricomycotina</taxon>
        <taxon>Agaricomycetes</taxon>
        <taxon>Agaricomycetidae</taxon>
        <taxon>Boletales</taxon>
        <taxon>Sclerodermatineae</taxon>
        <taxon>Sclerodermataceae</taxon>
        <taxon>Scleroderma</taxon>
    </lineage>
</organism>
<dbReference type="Proteomes" id="UP000053989">
    <property type="component" value="Unassembled WGS sequence"/>
</dbReference>
<dbReference type="SUPFAM" id="SSF103473">
    <property type="entry name" value="MFS general substrate transporter"/>
    <property type="match status" value="1"/>
</dbReference>
<comment type="subcellular location">
    <subcellularLocation>
        <location evidence="1">Membrane</location>
        <topology evidence="1">Multi-pass membrane protein</topology>
    </subcellularLocation>
</comment>
<keyword evidence="9" id="KW-1185">Reference proteome</keyword>
<dbReference type="HOGENOM" id="CLU_001265_54_6_1"/>
<feature type="transmembrane region" description="Helical" evidence="6">
    <location>
        <begin position="263"/>
        <end position="288"/>
    </location>
</feature>
<feature type="transmembrane region" description="Helical" evidence="6">
    <location>
        <begin position="308"/>
        <end position="327"/>
    </location>
</feature>
<feature type="transmembrane region" description="Helical" evidence="6">
    <location>
        <begin position="96"/>
        <end position="114"/>
    </location>
</feature>
<sequence length="484" mass="52710">MTVHENTPLLPLRWVKTPLPKHQLAVVLLVLFVDSISVQYTVPFINQLIRDIGITGGDDRKIGYYAGLIDSLFYLSQALTTLHWSCLSDCIGRKPVVLIGLMALTISNMCFGLSKRFWTLILSRCIAGVLNGNMSVMKSVVGDITDCTNMAQGFAILQAVIPIGAAVGPLYGGILAKPHDHWPGLFSGIFWQKYPYFLPCIVSALLAAVVLVVAALFLKESRPHKQSTQYSQLKVSARGIGNVIPDEDTTPIPIHTLMKTHSVMVPIAVCGTFSLLDIGFFSLVPLFYATPIEIGGLELPPSTIGMSLAAFGIVDGLFQVLFVARLIDLFGAKKVFRTAILVYFPLVALFPVMTLIVQSQKRVTQVVWIMMAIQLTLMVMVDTAYAVIFIIVTSASPNKYSLGAINGLNQTTASIARAIGPAAFTSLFAFSKQHNLFGGNAIYIVLEILTFLLVVLSRMLPDLENRGQKNGEIMTGKACSHDTV</sequence>
<evidence type="ECO:0000256" key="3">
    <source>
        <dbReference type="ARBA" id="ARBA00022692"/>
    </source>
</evidence>
<dbReference type="InterPro" id="IPR011701">
    <property type="entry name" value="MFS"/>
</dbReference>
<proteinExistence type="predicted"/>
<keyword evidence="4 6" id="KW-1133">Transmembrane helix</keyword>
<dbReference type="PANTHER" id="PTHR23504:SF15">
    <property type="entry name" value="MAJOR FACILITATOR SUPERFAMILY (MFS) PROFILE DOMAIN-CONTAINING PROTEIN"/>
    <property type="match status" value="1"/>
</dbReference>
<feature type="transmembrane region" description="Helical" evidence="6">
    <location>
        <begin position="62"/>
        <end position="84"/>
    </location>
</feature>
<keyword evidence="2" id="KW-0813">Transport</keyword>
<evidence type="ECO:0000256" key="2">
    <source>
        <dbReference type="ARBA" id="ARBA00022448"/>
    </source>
</evidence>
<dbReference type="PANTHER" id="PTHR23504">
    <property type="entry name" value="MAJOR FACILITATOR SUPERFAMILY DOMAIN-CONTAINING PROTEIN 10"/>
    <property type="match status" value="1"/>
</dbReference>
<accession>A0A0C3DE68</accession>
<dbReference type="InParanoid" id="A0A0C3DE68"/>
<dbReference type="InterPro" id="IPR020846">
    <property type="entry name" value="MFS_dom"/>
</dbReference>
<protein>
    <recommendedName>
        <fullName evidence="7">Major facilitator superfamily (MFS) profile domain-containing protein</fullName>
    </recommendedName>
</protein>
<feature type="domain" description="Major facilitator superfamily (MFS) profile" evidence="7">
    <location>
        <begin position="23"/>
        <end position="465"/>
    </location>
</feature>
<reference evidence="8 9" key="1">
    <citation type="submission" date="2014-04" db="EMBL/GenBank/DDBJ databases">
        <authorList>
            <consortium name="DOE Joint Genome Institute"/>
            <person name="Kuo A."/>
            <person name="Kohler A."/>
            <person name="Nagy L.G."/>
            <person name="Floudas D."/>
            <person name="Copeland A."/>
            <person name="Barry K.W."/>
            <person name="Cichocki N."/>
            <person name="Veneault-Fourrey C."/>
            <person name="LaButti K."/>
            <person name="Lindquist E.A."/>
            <person name="Lipzen A."/>
            <person name="Lundell T."/>
            <person name="Morin E."/>
            <person name="Murat C."/>
            <person name="Sun H."/>
            <person name="Tunlid A."/>
            <person name="Henrissat B."/>
            <person name="Grigoriev I.V."/>
            <person name="Hibbett D.S."/>
            <person name="Martin F."/>
            <person name="Nordberg H.P."/>
            <person name="Cantor M.N."/>
            <person name="Hua S.X."/>
        </authorList>
    </citation>
    <scope>NUCLEOTIDE SEQUENCE [LARGE SCALE GENOMIC DNA]</scope>
    <source>
        <strain evidence="8 9">Foug A</strain>
    </source>
</reference>
<dbReference type="GO" id="GO:0016020">
    <property type="term" value="C:membrane"/>
    <property type="evidence" value="ECO:0007669"/>
    <property type="project" value="UniProtKB-SubCell"/>
</dbReference>
<evidence type="ECO:0000313" key="9">
    <source>
        <dbReference type="Proteomes" id="UP000053989"/>
    </source>
</evidence>
<keyword evidence="5 6" id="KW-0472">Membrane</keyword>
<feature type="transmembrane region" description="Helical" evidence="6">
    <location>
        <begin position="366"/>
        <end position="392"/>
    </location>
</feature>
<gene>
    <name evidence="8" type="ORF">SCLCIDRAFT_384015</name>
</gene>
<feature type="transmembrane region" description="Helical" evidence="6">
    <location>
        <begin position="339"/>
        <end position="360"/>
    </location>
</feature>
<dbReference type="PROSITE" id="PS50850">
    <property type="entry name" value="MFS"/>
    <property type="match status" value="1"/>
</dbReference>
<dbReference type="Pfam" id="PF07690">
    <property type="entry name" value="MFS_1"/>
    <property type="match status" value="1"/>
</dbReference>
<feature type="transmembrane region" description="Helical" evidence="6">
    <location>
        <begin position="154"/>
        <end position="176"/>
    </location>
</feature>
<reference evidence="9" key="2">
    <citation type="submission" date="2015-01" db="EMBL/GenBank/DDBJ databases">
        <title>Evolutionary Origins and Diversification of the Mycorrhizal Mutualists.</title>
        <authorList>
            <consortium name="DOE Joint Genome Institute"/>
            <consortium name="Mycorrhizal Genomics Consortium"/>
            <person name="Kohler A."/>
            <person name="Kuo A."/>
            <person name="Nagy L.G."/>
            <person name="Floudas D."/>
            <person name="Copeland A."/>
            <person name="Barry K.W."/>
            <person name="Cichocki N."/>
            <person name="Veneault-Fourrey C."/>
            <person name="LaButti K."/>
            <person name="Lindquist E.A."/>
            <person name="Lipzen A."/>
            <person name="Lundell T."/>
            <person name="Morin E."/>
            <person name="Murat C."/>
            <person name="Riley R."/>
            <person name="Ohm R."/>
            <person name="Sun H."/>
            <person name="Tunlid A."/>
            <person name="Henrissat B."/>
            <person name="Grigoriev I.V."/>
            <person name="Hibbett D.S."/>
            <person name="Martin F."/>
        </authorList>
    </citation>
    <scope>NUCLEOTIDE SEQUENCE [LARGE SCALE GENOMIC DNA]</scope>
    <source>
        <strain evidence="9">Foug A</strain>
    </source>
</reference>
<feature type="transmembrane region" description="Helical" evidence="6">
    <location>
        <begin position="413"/>
        <end position="430"/>
    </location>
</feature>
<dbReference type="GO" id="GO:0022857">
    <property type="term" value="F:transmembrane transporter activity"/>
    <property type="evidence" value="ECO:0007669"/>
    <property type="project" value="InterPro"/>
</dbReference>
<evidence type="ECO:0000256" key="5">
    <source>
        <dbReference type="ARBA" id="ARBA00023136"/>
    </source>
</evidence>
<dbReference type="CDD" id="cd17330">
    <property type="entry name" value="MFS_SLC46_TetA_like"/>
    <property type="match status" value="1"/>
</dbReference>
<feature type="transmembrane region" description="Helical" evidence="6">
    <location>
        <begin position="24"/>
        <end position="42"/>
    </location>
</feature>
<evidence type="ECO:0000256" key="4">
    <source>
        <dbReference type="ARBA" id="ARBA00022989"/>
    </source>
</evidence>
<keyword evidence="3 6" id="KW-0812">Transmembrane</keyword>
<dbReference type="AlphaFoldDB" id="A0A0C3DE68"/>
<dbReference type="PRINTS" id="PR01035">
    <property type="entry name" value="TCRTETA"/>
</dbReference>
<evidence type="ECO:0000259" key="7">
    <source>
        <dbReference type="PROSITE" id="PS50850"/>
    </source>
</evidence>
<evidence type="ECO:0000313" key="8">
    <source>
        <dbReference type="EMBL" id="KIM54391.1"/>
    </source>
</evidence>
<evidence type="ECO:0000256" key="6">
    <source>
        <dbReference type="SAM" id="Phobius"/>
    </source>
</evidence>